<dbReference type="CDD" id="cd01650">
    <property type="entry name" value="RT_nLTR_like"/>
    <property type="match status" value="1"/>
</dbReference>
<proteinExistence type="predicted"/>
<dbReference type="AlphaFoldDB" id="A0A2N9I916"/>
<sequence length="877" mass="100541">MVIPPGVEGSVPEVNTSLGRQPSDWVLRKEKGVGIILGASYEGYEQAVITLLMDIEARHIQRKAVMVETRSHTNSGKKCSRELKGLVNLVNYEARHSKEAKGKGSIGASSGILVMWDKRVVQKVEDAVGLFSVSCKFKNVEDQKVWMFTGVYGPNVDHDRRLMWDELAGGVFTWSNNREISSMSQLDRFLFTADWNEGFVHFSQKRLVRLSSDHFPVLLECGTIQRRSRPFRFENMWLKAEGFEDLVKEWWESYSVIGTPSYMFAAKLKALKVDLKKWNATHFGHVSLQKKQMMADLRGLDEVEESRPLTNEERGQRENLIVGLEKVILMDEISWRQKSRVLWLKEGDKNSSFFHRIANSNRNTNTISQLIINGTTSTNQDEIRDHIAQFYEQLYLEDGHRRPYLDGASFSTISTEEAAWLDRPFEEDEITNFERSLNATFVSLIPKKHGAIQIKDFRPISLVGGMYKIIAKLLVNRLSAVLGRIVSSSQNAFVKGRQILDSVLIANECLDSRLKSDILGVICKLDLEKAYDHVNWAFLLNVTDPLLISHLLFADDTLIFCEADPEHIVHLRSILLWFEAISGLRANLGKSELVQVSEVPFLEELADIMGCKTSTLPMKYLGLPLGAKFKSKDIWNPIVEKIGAPIGGMETDLSFKRRPGYFDKEPYSNGGLAIKNLRQFNETLLGKWLWRFGVERDALWRRVVMEKYGSMEGGWMTKAPTGPHGVGLWKFIRNGWDKFSRLLTFEVGDGTRIRFWDDVWCNGEPLKVVFPELYRIARVKDAVVADHMQFRGVSVHWEVNFTRLIQDWELESVSAFLEVLYSVTIHRNEEDKLIWKPSPEKGFQVKFFYKEIFSPGVGVFPWKSIWKTKAPPRIAFF</sequence>
<gene>
    <name evidence="2" type="ORF">FSB_LOCUS48422</name>
</gene>
<name>A0A2N9I916_FAGSY</name>
<protein>
    <recommendedName>
        <fullName evidence="1">Reverse transcriptase domain-containing protein</fullName>
    </recommendedName>
</protein>
<dbReference type="PANTHER" id="PTHR33116">
    <property type="entry name" value="REVERSE TRANSCRIPTASE ZINC-BINDING DOMAIN-CONTAINING PROTEIN-RELATED-RELATED"/>
    <property type="match status" value="1"/>
</dbReference>
<dbReference type="SUPFAM" id="SSF56219">
    <property type="entry name" value="DNase I-like"/>
    <property type="match status" value="1"/>
</dbReference>
<dbReference type="Pfam" id="PF00078">
    <property type="entry name" value="RVT_1"/>
    <property type="match status" value="1"/>
</dbReference>
<accession>A0A2N9I916</accession>
<dbReference type="EMBL" id="OIVN01005030">
    <property type="protein sequence ID" value="SPD20540.1"/>
    <property type="molecule type" value="Genomic_DNA"/>
</dbReference>
<dbReference type="InterPro" id="IPR036691">
    <property type="entry name" value="Endo/exonu/phosph_ase_sf"/>
</dbReference>
<reference evidence="2" key="1">
    <citation type="submission" date="2018-02" db="EMBL/GenBank/DDBJ databases">
        <authorList>
            <person name="Cohen D.B."/>
            <person name="Kent A.D."/>
        </authorList>
    </citation>
    <scope>NUCLEOTIDE SEQUENCE</scope>
</reference>
<evidence type="ECO:0000259" key="1">
    <source>
        <dbReference type="Pfam" id="PF00078"/>
    </source>
</evidence>
<feature type="domain" description="Reverse transcriptase" evidence="1">
    <location>
        <begin position="445"/>
        <end position="542"/>
    </location>
</feature>
<dbReference type="InterPro" id="IPR000477">
    <property type="entry name" value="RT_dom"/>
</dbReference>
<organism evidence="2">
    <name type="scientific">Fagus sylvatica</name>
    <name type="common">Beechnut</name>
    <dbReference type="NCBI Taxonomy" id="28930"/>
    <lineage>
        <taxon>Eukaryota</taxon>
        <taxon>Viridiplantae</taxon>
        <taxon>Streptophyta</taxon>
        <taxon>Embryophyta</taxon>
        <taxon>Tracheophyta</taxon>
        <taxon>Spermatophyta</taxon>
        <taxon>Magnoliopsida</taxon>
        <taxon>eudicotyledons</taxon>
        <taxon>Gunneridae</taxon>
        <taxon>Pentapetalae</taxon>
        <taxon>rosids</taxon>
        <taxon>fabids</taxon>
        <taxon>Fagales</taxon>
        <taxon>Fagaceae</taxon>
        <taxon>Fagus</taxon>
    </lineage>
</organism>
<dbReference type="PANTHER" id="PTHR33116:SF78">
    <property type="entry name" value="OS12G0587133 PROTEIN"/>
    <property type="match status" value="1"/>
</dbReference>
<evidence type="ECO:0000313" key="2">
    <source>
        <dbReference type="EMBL" id="SPD20540.1"/>
    </source>
</evidence>